<evidence type="ECO:0000313" key="1">
    <source>
        <dbReference type="EMBL" id="QNJ57269.1"/>
    </source>
</evidence>
<dbReference type="InterPro" id="IPR058003">
    <property type="entry name" value="Phage_gp12"/>
</dbReference>
<proteinExistence type="predicted"/>
<evidence type="ECO:0000313" key="2">
    <source>
        <dbReference type="Proteomes" id="UP000515980"/>
    </source>
</evidence>
<name>A0A7G8LJ47_9CAUD</name>
<dbReference type="EMBL" id="MT711887">
    <property type="protein sequence ID" value="QNJ57269.1"/>
    <property type="molecule type" value="Genomic_DNA"/>
</dbReference>
<gene>
    <name evidence="1" type="ORF">Stalingrad_38</name>
</gene>
<keyword evidence="2" id="KW-1185">Reference proteome</keyword>
<dbReference type="Pfam" id="PF25675">
    <property type="entry name" value="Phage_nozzle"/>
    <property type="match status" value="1"/>
</dbReference>
<dbReference type="Proteomes" id="UP000515980">
    <property type="component" value="Segment"/>
</dbReference>
<protein>
    <submittedName>
        <fullName evidence="1">Tail tube protein B</fullName>
    </submittedName>
</protein>
<sequence>MALSSQSIKNLKGGVSQQPDILRYPNQGAQQINGWSSETQGLQKRPPSKWIRRLHDAGTYGDKPLVHLIHRDSKEQYYLLFSGTQLAVMDLNGILYKVNGWNDYAKTLTPRESLRVITVADYTFVANREKVVQMSNKLTHAGYPDLNTRAIVTCRGGQYGRTLTVRVNGSQIASYLLPDGLATDNTELKKEVEAMDAQNILGELARQINANTATTGITAKVGPTHMLLTGVVFNSIQTEDGYADQLITGFIYQVQTTTKLPIEAPNGYLVEITGEATRSGDNYWVRYDLSSKTWKETVKPGIIAGLDRNTMPHALVREANGEFTWKPLDWTERTCGDDETNPMVSLLDGTINDVFFFRNRLGFLSGENVVMSRTGRYFQLFPSSVAASGDDDPIDVAVSHSKVSILKYAVPFSEQLLLWSDQSQFTLSSSGALSAKTAQLDLTTEFDVMDTARPFGLGRGVYFSAPRARYSSVKRYYAVADVSAVKNAEDISAHIPSYIRNKVFNIHGSGTENYVTVLSDGDPSKLFIYKFLYIDEELQQQSWSYWYFGPATKILACASTGSYMHLILERPEGITVERIEFTQHTTDFDTEPYRAYMDGKRPTTLSLYNSDRYETYIDLNAIYGGQVDKDTDYWVVGLDGWAIKQKPDPVTSRLTLHGDMRGQVVYVGRAYEFLYEFSKFLIKTQADDGSVSTEDSGRLQLRKCWVNYHESGAFNIEVFNGTTTFNYMAGGPDIGAITLGQLDLQTGQQRFTVNGNATRQRVTVRSDTPQPLNIVGCGFEGNYIRRSSGI</sequence>
<accession>A0A7G8LJ47</accession>
<reference evidence="1 2" key="1">
    <citation type="submission" date="2020-07" db="EMBL/GenBank/DDBJ databases">
        <authorList>
            <person name="Rupe E.O."/>
            <person name="Bordelon E."/>
            <person name="Abraham A."/>
            <person name="Temple L."/>
            <person name="McNeal J."/>
        </authorList>
    </citation>
    <scope>NUCLEOTIDE SEQUENCE [LARGE SCALE GENOMIC DNA]</scope>
</reference>
<organism evidence="1 2">
    <name type="scientific">Pseudomonas phage Stalingrad</name>
    <dbReference type="NCBI Taxonomy" id="2762287"/>
    <lineage>
        <taxon>Viruses</taxon>
        <taxon>Duplodnaviria</taxon>
        <taxon>Heunggongvirae</taxon>
        <taxon>Uroviricota</taxon>
        <taxon>Caudoviricetes</taxon>
        <taxon>Autographivirales</taxon>
        <taxon>Autotranscriptaviridae</taxon>
        <taxon>Studiervirinae</taxon>
        <taxon>Troedvirus</taxon>
        <taxon>Troedvirus stalingrad</taxon>
    </lineage>
</organism>